<organism evidence="4">
    <name type="scientific">Laccaria bicolor (strain S238N-H82 / ATCC MYA-4686)</name>
    <name type="common">Bicoloured deceiver</name>
    <name type="synonym">Laccaria laccata var. bicolor</name>
    <dbReference type="NCBI Taxonomy" id="486041"/>
    <lineage>
        <taxon>Eukaryota</taxon>
        <taxon>Fungi</taxon>
        <taxon>Dikarya</taxon>
        <taxon>Basidiomycota</taxon>
        <taxon>Agaricomycotina</taxon>
        <taxon>Agaricomycetes</taxon>
        <taxon>Agaricomycetidae</taxon>
        <taxon>Agaricales</taxon>
        <taxon>Agaricineae</taxon>
        <taxon>Hydnangiaceae</taxon>
        <taxon>Laccaria</taxon>
    </lineage>
</organism>
<dbReference type="GO" id="GO:0019379">
    <property type="term" value="P:sulfate assimilation, phosphoadenylyl sulfate reduction by phosphoadenylyl-sulfate reductase (thioredoxin)"/>
    <property type="evidence" value="ECO:0007669"/>
    <property type="project" value="TreeGrafter"/>
</dbReference>
<dbReference type="InterPro" id="IPR025980">
    <property type="entry name" value="ATP-Sase_PUA-like_dom"/>
</dbReference>
<feature type="domain" description="ATP-sulfurylase PUA-like" evidence="2">
    <location>
        <begin position="3"/>
        <end position="139"/>
    </location>
</feature>
<dbReference type="KEGG" id="lbc:LACBIDRAFT_232595"/>
<dbReference type="AlphaFoldDB" id="B0D259"/>
<dbReference type="Gene3D" id="3.10.400.10">
    <property type="entry name" value="Sulfate adenylyltransferase"/>
    <property type="match status" value="1"/>
</dbReference>
<dbReference type="HOGENOM" id="CLU_1820401_0_0_1"/>
<dbReference type="STRING" id="486041.B0D259"/>
<feature type="non-terminal residue" evidence="3">
    <location>
        <position position="1"/>
    </location>
</feature>
<dbReference type="InterPro" id="IPR015947">
    <property type="entry name" value="PUA-like_sf"/>
</dbReference>
<dbReference type="RefSeq" id="XP_001878346.1">
    <property type="nucleotide sequence ID" value="XM_001878311.1"/>
</dbReference>
<reference evidence="3 4" key="1">
    <citation type="journal article" date="2008" name="Nature">
        <title>The genome of Laccaria bicolor provides insights into mycorrhizal symbiosis.</title>
        <authorList>
            <person name="Martin F."/>
            <person name="Aerts A."/>
            <person name="Ahren D."/>
            <person name="Brun A."/>
            <person name="Danchin E.G.J."/>
            <person name="Duchaussoy F."/>
            <person name="Gibon J."/>
            <person name="Kohler A."/>
            <person name="Lindquist E."/>
            <person name="Pereda V."/>
            <person name="Salamov A."/>
            <person name="Shapiro H.J."/>
            <person name="Wuyts J."/>
            <person name="Blaudez D."/>
            <person name="Buee M."/>
            <person name="Brokstein P."/>
            <person name="Canbaeck B."/>
            <person name="Cohen D."/>
            <person name="Courty P.E."/>
            <person name="Coutinho P.M."/>
            <person name="Delaruelle C."/>
            <person name="Detter J.C."/>
            <person name="Deveau A."/>
            <person name="DiFazio S."/>
            <person name="Duplessis S."/>
            <person name="Fraissinet-Tachet L."/>
            <person name="Lucic E."/>
            <person name="Frey-Klett P."/>
            <person name="Fourrey C."/>
            <person name="Feussner I."/>
            <person name="Gay G."/>
            <person name="Grimwood J."/>
            <person name="Hoegger P.J."/>
            <person name="Jain P."/>
            <person name="Kilaru S."/>
            <person name="Labbe J."/>
            <person name="Lin Y.C."/>
            <person name="Legue V."/>
            <person name="Le Tacon F."/>
            <person name="Marmeisse R."/>
            <person name="Melayah D."/>
            <person name="Montanini B."/>
            <person name="Muratet M."/>
            <person name="Nehls U."/>
            <person name="Niculita-Hirzel H."/>
            <person name="Oudot-Le Secq M.P."/>
            <person name="Peter M."/>
            <person name="Quesneville H."/>
            <person name="Rajashekar B."/>
            <person name="Reich M."/>
            <person name="Rouhier N."/>
            <person name="Schmutz J."/>
            <person name="Yin T."/>
            <person name="Chalot M."/>
            <person name="Henrissat B."/>
            <person name="Kuees U."/>
            <person name="Lucas S."/>
            <person name="Van de Peer Y."/>
            <person name="Podila G.K."/>
            <person name="Polle A."/>
            <person name="Pukkila P.J."/>
            <person name="Richardson P.M."/>
            <person name="Rouze P."/>
            <person name="Sanders I.R."/>
            <person name="Stajich J.E."/>
            <person name="Tunlid A."/>
            <person name="Tuskan G."/>
            <person name="Grigoriev I.V."/>
        </authorList>
    </citation>
    <scope>NUCLEOTIDE SEQUENCE [LARGE SCALE GENOMIC DNA]</scope>
    <source>
        <strain evidence="4">S238N-H82 / ATCC MYA-4686</strain>
    </source>
</reference>
<accession>B0D259</accession>
<dbReference type="Pfam" id="PF14306">
    <property type="entry name" value="PUA_2"/>
    <property type="match status" value="1"/>
</dbReference>
<dbReference type="OrthoDB" id="468at2759"/>
<gene>
    <name evidence="3" type="ORF">LACBIDRAFT_232595</name>
</gene>
<evidence type="ECO:0000256" key="1">
    <source>
        <dbReference type="ARBA" id="ARBA00022679"/>
    </source>
</evidence>
<dbReference type="PANTHER" id="PTHR42700">
    <property type="entry name" value="SULFATE ADENYLYLTRANSFERASE"/>
    <property type="match status" value="1"/>
</dbReference>
<dbReference type="SUPFAM" id="SSF88697">
    <property type="entry name" value="PUA domain-like"/>
    <property type="match status" value="1"/>
</dbReference>
<proteinExistence type="predicted"/>
<keyword evidence="4" id="KW-1185">Reference proteome</keyword>
<dbReference type="PANTHER" id="PTHR42700:SF1">
    <property type="entry name" value="SULFATE ADENYLYLTRANSFERASE"/>
    <property type="match status" value="1"/>
</dbReference>
<keyword evidence="1" id="KW-0808">Transferase</keyword>
<evidence type="ECO:0000259" key="2">
    <source>
        <dbReference type="Pfam" id="PF14306"/>
    </source>
</evidence>
<dbReference type="InterPro" id="IPR050512">
    <property type="entry name" value="Sulf_AdTrans/APS_kinase"/>
</dbReference>
<name>B0D259_LACBS</name>
<evidence type="ECO:0000313" key="3">
    <source>
        <dbReference type="EMBL" id="EDR11045.1"/>
    </source>
</evidence>
<dbReference type="GO" id="GO:0004781">
    <property type="term" value="F:sulfate adenylyltransferase (ATP) activity"/>
    <property type="evidence" value="ECO:0007669"/>
    <property type="project" value="TreeGrafter"/>
</dbReference>
<sequence length="142" mass="16047">DLVARDDALSSYLREKAFTLPNIVLIERQLCDLELIINGGFSPLEGEKDYQSIVDTLRLADGTLFPIPIILDISKEDIELSLDQNHVAPRLGPRNFFGYQSRIDLKTSPVDDVYTPDRVKEAMQFFGADDPAHPLVGYLRNR</sequence>
<feature type="non-terminal residue" evidence="3">
    <location>
        <position position="142"/>
    </location>
</feature>
<protein>
    <submittedName>
        <fullName evidence="3">Predicted protein</fullName>
    </submittedName>
</protein>
<dbReference type="GO" id="GO:0010134">
    <property type="term" value="P:sulfate assimilation via adenylyl sulfate reduction"/>
    <property type="evidence" value="ECO:0007669"/>
    <property type="project" value="TreeGrafter"/>
</dbReference>
<dbReference type="InParanoid" id="B0D259"/>
<dbReference type="EMBL" id="DS547096">
    <property type="protein sequence ID" value="EDR11045.1"/>
    <property type="molecule type" value="Genomic_DNA"/>
</dbReference>
<dbReference type="GO" id="GO:0005737">
    <property type="term" value="C:cytoplasm"/>
    <property type="evidence" value="ECO:0007669"/>
    <property type="project" value="TreeGrafter"/>
</dbReference>
<dbReference type="GeneID" id="6074212"/>
<dbReference type="Proteomes" id="UP000001194">
    <property type="component" value="Unassembled WGS sequence"/>
</dbReference>
<evidence type="ECO:0000313" key="4">
    <source>
        <dbReference type="Proteomes" id="UP000001194"/>
    </source>
</evidence>